<dbReference type="EMBL" id="WRPA01000002">
    <property type="protein sequence ID" value="MXR67881.1"/>
    <property type="molecule type" value="Genomic_DNA"/>
</dbReference>
<dbReference type="GO" id="GO:0043565">
    <property type="term" value="F:sequence-specific DNA binding"/>
    <property type="evidence" value="ECO:0007669"/>
    <property type="project" value="TreeGrafter"/>
</dbReference>
<dbReference type="Proteomes" id="UP000474778">
    <property type="component" value="Unassembled WGS sequence"/>
</dbReference>
<dbReference type="CDD" id="cd08422">
    <property type="entry name" value="PBP2_CrgA_like"/>
    <property type="match status" value="1"/>
</dbReference>
<keyword evidence="3" id="KW-0238">DNA-binding</keyword>
<evidence type="ECO:0000256" key="3">
    <source>
        <dbReference type="ARBA" id="ARBA00023125"/>
    </source>
</evidence>
<feature type="domain" description="HTH lysR-type" evidence="5">
    <location>
        <begin position="1"/>
        <end position="58"/>
    </location>
</feature>
<dbReference type="GO" id="GO:0003700">
    <property type="term" value="F:DNA-binding transcription factor activity"/>
    <property type="evidence" value="ECO:0007669"/>
    <property type="project" value="InterPro"/>
</dbReference>
<evidence type="ECO:0000313" key="6">
    <source>
        <dbReference type="EMBL" id="MXR67881.1"/>
    </source>
</evidence>
<keyword evidence="7" id="KW-1185">Reference proteome</keyword>
<gene>
    <name evidence="6" type="ORF">GNT65_04235</name>
</gene>
<evidence type="ECO:0000256" key="1">
    <source>
        <dbReference type="ARBA" id="ARBA00009437"/>
    </source>
</evidence>
<dbReference type="GO" id="GO:0006351">
    <property type="term" value="P:DNA-templated transcription"/>
    <property type="evidence" value="ECO:0007669"/>
    <property type="project" value="TreeGrafter"/>
</dbReference>
<dbReference type="InterPro" id="IPR036390">
    <property type="entry name" value="WH_DNA-bd_sf"/>
</dbReference>
<dbReference type="InterPro" id="IPR036388">
    <property type="entry name" value="WH-like_DNA-bd_sf"/>
</dbReference>
<evidence type="ECO:0000259" key="5">
    <source>
        <dbReference type="PROSITE" id="PS50931"/>
    </source>
</evidence>
<dbReference type="Pfam" id="PF00126">
    <property type="entry name" value="HTH_1"/>
    <property type="match status" value="1"/>
</dbReference>
<dbReference type="RefSeq" id="WP_160793856.1">
    <property type="nucleotide sequence ID" value="NZ_WRPA01000002.1"/>
</dbReference>
<dbReference type="SUPFAM" id="SSF53850">
    <property type="entry name" value="Periplasmic binding protein-like II"/>
    <property type="match status" value="1"/>
</dbReference>
<keyword evidence="2" id="KW-0805">Transcription regulation</keyword>
<keyword evidence="4" id="KW-0804">Transcription</keyword>
<dbReference type="SUPFAM" id="SSF46785">
    <property type="entry name" value="Winged helix' DNA-binding domain"/>
    <property type="match status" value="1"/>
</dbReference>
<evidence type="ECO:0000313" key="7">
    <source>
        <dbReference type="Proteomes" id="UP000474778"/>
    </source>
</evidence>
<reference evidence="6 7" key="1">
    <citation type="submission" date="2019-12" db="EMBL/GenBank/DDBJ databases">
        <title>Shewanella insulae sp. nov., isolated from a tidal flat.</title>
        <authorList>
            <person name="Yoon J.-H."/>
        </authorList>
    </citation>
    <scope>NUCLEOTIDE SEQUENCE [LARGE SCALE GENOMIC DNA]</scope>
    <source>
        <strain evidence="6 7">JBTF-M18</strain>
    </source>
</reference>
<dbReference type="PANTHER" id="PTHR30537:SF68">
    <property type="entry name" value="TRANSCRIPTIONAL REGULATOR-RELATED"/>
    <property type="match status" value="1"/>
</dbReference>
<organism evidence="6 7">
    <name type="scientific">Shewanella insulae</name>
    <dbReference type="NCBI Taxonomy" id="2681496"/>
    <lineage>
        <taxon>Bacteria</taxon>
        <taxon>Pseudomonadati</taxon>
        <taxon>Pseudomonadota</taxon>
        <taxon>Gammaproteobacteria</taxon>
        <taxon>Alteromonadales</taxon>
        <taxon>Shewanellaceae</taxon>
        <taxon>Shewanella</taxon>
    </lineage>
</organism>
<name>A0A6L7HXW8_9GAMM</name>
<dbReference type="PANTHER" id="PTHR30537">
    <property type="entry name" value="HTH-TYPE TRANSCRIPTIONAL REGULATOR"/>
    <property type="match status" value="1"/>
</dbReference>
<dbReference type="InterPro" id="IPR058163">
    <property type="entry name" value="LysR-type_TF_proteobact-type"/>
</dbReference>
<dbReference type="Gene3D" id="3.40.190.290">
    <property type="match status" value="1"/>
</dbReference>
<proteinExistence type="inferred from homology"/>
<sequence>MDLNRIQMFAQVVEKGSFTAAARAMGLTKATVSRKIAELETDTGVQLLYRTTRALKLTEAGSIYYNKIQRILMDLQSAEDQLSASQETIKGNLKIVCPIELGQLFFGRIFARFLEAHPEMTLDAELTNRKVDMIEEGIDILFQVSDVRDSRLQSYRVLNTDKSLVANPTYLARYGIPTTPQDLTSHKAIRLKSTHIDGGWTLFDGKQWITIEPEAQLTVNNVTLAREAAIEGLGIATVPTLVAQAAIEEGLLIPLLTDFPMAQTAITLSFPRRAYLPRKYRAFIEYIYQSLFDRRPGEILEIPDFITPPPDSGV</sequence>
<comment type="similarity">
    <text evidence="1">Belongs to the LysR transcriptional regulatory family.</text>
</comment>
<dbReference type="Pfam" id="PF03466">
    <property type="entry name" value="LysR_substrate"/>
    <property type="match status" value="1"/>
</dbReference>
<evidence type="ECO:0000256" key="4">
    <source>
        <dbReference type="ARBA" id="ARBA00023163"/>
    </source>
</evidence>
<dbReference type="AlphaFoldDB" id="A0A6L7HXW8"/>
<dbReference type="Gene3D" id="1.10.10.10">
    <property type="entry name" value="Winged helix-like DNA-binding domain superfamily/Winged helix DNA-binding domain"/>
    <property type="match status" value="1"/>
</dbReference>
<comment type="caution">
    <text evidence="6">The sequence shown here is derived from an EMBL/GenBank/DDBJ whole genome shotgun (WGS) entry which is preliminary data.</text>
</comment>
<protein>
    <submittedName>
        <fullName evidence="6">LysR family transcriptional regulator</fullName>
    </submittedName>
</protein>
<evidence type="ECO:0000256" key="2">
    <source>
        <dbReference type="ARBA" id="ARBA00023015"/>
    </source>
</evidence>
<accession>A0A6L7HXW8</accession>
<dbReference type="InterPro" id="IPR005119">
    <property type="entry name" value="LysR_subst-bd"/>
</dbReference>
<dbReference type="InterPro" id="IPR000847">
    <property type="entry name" value="LysR_HTH_N"/>
</dbReference>
<dbReference type="PROSITE" id="PS50931">
    <property type="entry name" value="HTH_LYSR"/>
    <property type="match status" value="1"/>
</dbReference>
<dbReference type="FunFam" id="1.10.10.10:FF:000396">
    <property type="entry name" value="LysR family transcriptional regulator"/>
    <property type="match status" value="1"/>
</dbReference>